<proteinExistence type="predicted"/>
<gene>
    <name evidence="1" type="ORF">ES288_D10G269100v1</name>
</gene>
<dbReference type="Proteomes" id="UP000323506">
    <property type="component" value="Chromosome D10"/>
</dbReference>
<name>A0A5D2B2E0_GOSDA</name>
<dbReference type="EMBL" id="CM017710">
    <property type="protein sequence ID" value="TYG51577.1"/>
    <property type="molecule type" value="Genomic_DNA"/>
</dbReference>
<organism evidence="1 2">
    <name type="scientific">Gossypium darwinii</name>
    <name type="common">Darwin's cotton</name>
    <name type="synonym">Gossypium barbadense var. darwinii</name>
    <dbReference type="NCBI Taxonomy" id="34276"/>
    <lineage>
        <taxon>Eukaryota</taxon>
        <taxon>Viridiplantae</taxon>
        <taxon>Streptophyta</taxon>
        <taxon>Embryophyta</taxon>
        <taxon>Tracheophyta</taxon>
        <taxon>Spermatophyta</taxon>
        <taxon>Magnoliopsida</taxon>
        <taxon>eudicotyledons</taxon>
        <taxon>Gunneridae</taxon>
        <taxon>Pentapetalae</taxon>
        <taxon>rosids</taxon>
        <taxon>malvids</taxon>
        <taxon>Malvales</taxon>
        <taxon>Malvaceae</taxon>
        <taxon>Malvoideae</taxon>
        <taxon>Gossypium</taxon>
    </lineage>
</organism>
<evidence type="ECO:0000313" key="2">
    <source>
        <dbReference type="Proteomes" id="UP000323506"/>
    </source>
</evidence>
<keyword evidence="2" id="KW-1185">Reference proteome</keyword>
<dbReference type="AlphaFoldDB" id="A0A5D2B2E0"/>
<reference evidence="1 2" key="1">
    <citation type="submission" date="2019-06" db="EMBL/GenBank/DDBJ databases">
        <title>WGS assembly of Gossypium darwinii.</title>
        <authorList>
            <person name="Chen Z.J."/>
            <person name="Sreedasyam A."/>
            <person name="Ando A."/>
            <person name="Song Q."/>
            <person name="De L."/>
            <person name="Hulse-Kemp A."/>
            <person name="Ding M."/>
            <person name="Ye W."/>
            <person name="Kirkbride R."/>
            <person name="Jenkins J."/>
            <person name="Plott C."/>
            <person name="Lovell J."/>
            <person name="Lin Y.-M."/>
            <person name="Vaughn R."/>
            <person name="Liu B."/>
            <person name="Li W."/>
            <person name="Simpson S."/>
            <person name="Scheffler B."/>
            <person name="Saski C."/>
            <person name="Grover C."/>
            <person name="Hu G."/>
            <person name="Conover J."/>
            <person name="Carlson J."/>
            <person name="Shu S."/>
            <person name="Boston L."/>
            <person name="Williams M."/>
            <person name="Peterson D."/>
            <person name="Mcgee K."/>
            <person name="Jones D."/>
            <person name="Wendel J."/>
            <person name="Stelly D."/>
            <person name="Grimwood J."/>
            <person name="Schmutz J."/>
        </authorList>
    </citation>
    <scope>NUCLEOTIDE SEQUENCE [LARGE SCALE GENOMIC DNA]</scope>
    <source>
        <strain evidence="1">1808015.09</strain>
    </source>
</reference>
<sequence>MQHPYASSSYPILVLTAHFNFNKHRSFKSLLFVKRIELPPLRNRQFDNIIDFSLPQYQCLAIDSVLTTMANWFLYVLNNCCTRSIASMLALHPIPERLKDLMLCLILYLFIIRDVSDGAGENNETSTTSMSISDGETPVFSNRLSRVLNMISSISACASFSKGNSSLPSTTFLGP</sequence>
<protein>
    <submittedName>
        <fullName evidence="1">Uncharacterized protein</fullName>
    </submittedName>
</protein>
<evidence type="ECO:0000313" key="1">
    <source>
        <dbReference type="EMBL" id="TYG51577.1"/>
    </source>
</evidence>
<accession>A0A5D2B2E0</accession>